<organism evidence="1 2">
    <name type="scientific">Stieleria maiorica</name>
    <dbReference type="NCBI Taxonomy" id="2795974"/>
    <lineage>
        <taxon>Bacteria</taxon>
        <taxon>Pseudomonadati</taxon>
        <taxon>Planctomycetota</taxon>
        <taxon>Planctomycetia</taxon>
        <taxon>Pirellulales</taxon>
        <taxon>Pirellulaceae</taxon>
        <taxon>Stieleria</taxon>
    </lineage>
</organism>
<proteinExistence type="predicted"/>
<evidence type="ECO:0000313" key="2">
    <source>
        <dbReference type="Proteomes" id="UP000321353"/>
    </source>
</evidence>
<dbReference type="AlphaFoldDB" id="A0A5B9M8F4"/>
<dbReference type="Proteomes" id="UP000321353">
    <property type="component" value="Chromosome"/>
</dbReference>
<name>A0A5B9M8F4_9BACT</name>
<sequence>MSFVVPIRSRLTPLATVCILVLFAAPARGDVIAFWDFNNGYGVPDESIQIVHAATVGSGTLYQQRGDTDGNGKDGLAFSAPGLGIDTIDGQAMAWDDIAKSGDNDAEFFVEFSTVGFTDIQVRFDLRGNGDGADEIVSYDLKYDLNPLDDIAFSGGTIKDFAGGLSTSLLNNQPINANGSTFISETVDLAGVTAINHQPNVVIRFDDFRENGQMRIDNVLITGITAIPEPTSLGLLTLGGGLMVLRRGRKRVKLAE</sequence>
<evidence type="ECO:0000313" key="1">
    <source>
        <dbReference type="EMBL" id="QEF96330.1"/>
    </source>
</evidence>
<dbReference type="KEGG" id="smam:Mal15_03570"/>
<reference evidence="1 2" key="1">
    <citation type="submission" date="2019-02" db="EMBL/GenBank/DDBJ databases">
        <title>Planctomycetal bacteria perform biofilm scaping via a novel small molecule.</title>
        <authorList>
            <person name="Jeske O."/>
            <person name="Boedeker C."/>
            <person name="Wiegand S."/>
            <person name="Breitling P."/>
            <person name="Kallscheuer N."/>
            <person name="Jogler M."/>
            <person name="Rohde M."/>
            <person name="Petersen J."/>
            <person name="Medema M.H."/>
            <person name="Surup F."/>
            <person name="Jogler C."/>
        </authorList>
    </citation>
    <scope>NUCLEOTIDE SEQUENCE [LARGE SCALE GENOMIC DNA]</scope>
    <source>
        <strain evidence="1 2">Mal15</strain>
    </source>
</reference>
<accession>A0A5B9M8F4</accession>
<protein>
    <recommendedName>
        <fullName evidence="3">PEP-CTERM protein-sorting domain-containing protein</fullName>
    </recommendedName>
</protein>
<evidence type="ECO:0008006" key="3">
    <source>
        <dbReference type="Google" id="ProtNLM"/>
    </source>
</evidence>
<dbReference type="NCBIfam" id="TIGR02595">
    <property type="entry name" value="PEP_CTERM"/>
    <property type="match status" value="1"/>
</dbReference>
<gene>
    <name evidence="1" type="ORF">Mal15_03570</name>
</gene>
<dbReference type="EMBL" id="CP036264">
    <property type="protein sequence ID" value="QEF96330.1"/>
    <property type="molecule type" value="Genomic_DNA"/>
</dbReference>
<dbReference type="InterPro" id="IPR013424">
    <property type="entry name" value="Ice-binding_C"/>
</dbReference>
<keyword evidence="2" id="KW-1185">Reference proteome</keyword>